<dbReference type="RefSeq" id="WP_110255053.1">
    <property type="nucleotide sequence ID" value="NZ_QJKB01000003.1"/>
</dbReference>
<evidence type="ECO:0000313" key="5">
    <source>
        <dbReference type="Proteomes" id="UP000247792"/>
    </source>
</evidence>
<dbReference type="PANTHER" id="PTHR11579">
    <property type="entry name" value="PROTEIN-L-ISOASPARTATE O-METHYLTRANSFERASE"/>
    <property type="match status" value="1"/>
</dbReference>
<comment type="similarity">
    <text evidence="1">Belongs to the methyltransferase superfamily. L-isoaspartyl/D-aspartyl protein methyltransferase family.</text>
</comment>
<dbReference type="GO" id="GO:0032259">
    <property type="term" value="P:methylation"/>
    <property type="evidence" value="ECO:0007669"/>
    <property type="project" value="UniProtKB-KW"/>
</dbReference>
<reference evidence="4 5" key="1">
    <citation type="submission" date="2018-05" db="EMBL/GenBank/DDBJ databases">
        <title>Genomic Encyclopedia of Type Strains, Phase IV (KMG-IV): sequencing the most valuable type-strain genomes for metagenomic binning, comparative biology and taxonomic classification.</title>
        <authorList>
            <person name="Goeker M."/>
        </authorList>
    </citation>
    <scope>NUCLEOTIDE SEQUENCE [LARGE SCALE GENOMIC DNA]</scope>
    <source>
        <strain evidence="4 5">DSM 19792</strain>
    </source>
</reference>
<proteinExistence type="inferred from homology"/>
<dbReference type="AlphaFoldDB" id="A0A318J7W4"/>
<comment type="caution">
    <text evidence="4">The sequence shown here is derived from an EMBL/GenBank/DDBJ whole genome shotgun (WGS) entry which is preliminary data.</text>
</comment>
<dbReference type="PANTHER" id="PTHR11579:SF18">
    <property type="entry name" value="PROTEIN-L-ISOASPARTATE O-METHYLTRANSFERASE"/>
    <property type="match status" value="1"/>
</dbReference>
<dbReference type="InterPro" id="IPR029063">
    <property type="entry name" value="SAM-dependent_MTases_sf"/>
</dbReference>
<evidence type="ECO:0000256" key="2">
    <source>
        <dbReference type="ARBA" id="ARBA00013346"/>
    </source>
</evidence>
<name>A0A318J7W4_9BURK</name>
<keyword evidence="4" id="KW-0808">Transferase</keyword>
<evidence type="ECO:0000313" key="4">
    <source>
        <dbReference type="EMBL" id="PXX43760.1"/>
    </source>
</evidence>
<dbReference type="InterPro" id="IPR000682">
    <property type="entry name" value="PCMT"/>
</dbReference>
<gene>
    <name evidence="4" type="ORF">DFR42_10328</name>
</gene>
<dbReference type="SUPFAM" id="SSF53335">
    <property type="entry name" value="S-adenosyl-L-methionine-dependent methyltransferases"/>
    <property type="match status" value="1"/>
</dbReference>
<organism evidence="4 5">
    <name type="scientific">Undibacterium pigrum</name>
    <dbReference type="NCBI Taxonomy" id="401470"/>
    <lineage>
        <taxon>Bacteria</taxon>
        <taxon>Pseudomonadati</taxon>
        <taxon>Pseudomonadota</taxon>
        <taxon>Betaproteobacteria</taxon>
        <taxon>Burkholderiales</taxon>
        <taxon>Oxalobacteraceae</taxon>
        <taxon>Undibacterium</taxon>
    </lineage>
</organism>
<accession>A0A318J7W4</accession>
<keyword evidence="4" id="KW-0489">Methyltransferase</keyword>
<dbReference type="GO" id="GO:0004719">
    <property type="term" value="F:protein-L-isoaspartate (D-aspartate) O-methyltransferase activity"/>
    <property type="evidence" value="ECO:0007669"/>
    <property type="project" value="InterPro"/>
</dbReference>
<dbReference type="GO" id="GO:0005737">
    <property type="term" value="C:cytoplasm"/>
    <property type="evidence" value="ECO:0007669"/>
    <property type="project" value="TreeGrafter"/>
</dbReference>
<keyword evidence="5" id="KW-1185">Reference proteome</keyword>
<sequence length="216" mass="23801">MNIEKARFNMIEQQIRPWNVLNQEVLDMLIVVKREDYFPAEQKSLAFFDTELPLPDGSKAMTPKLEARILQELVLKKQENVLLIGAGTGYLAALLAYRGRHVTVLESSKVLHELATNNLHRNHVSNVDVVLADAFSDKNTGAYDAIVIAGGLEQLPEHLQQQLNVGGRLLAFVGQLPAMTAQLFTRTSATAVSKQNLFETVVEAAAGAKPVSHFSL</sequence>
<evidence type="ECO:0000256" key="1">
    <source>
        <dbReference type="ARBA" id="ARBA00005369"/>
    </source>
</evidence>
<dbReference type="Gene3D" id="3.40.50.150">
    <property type="entry name" value="Vaccinia Virus protein VP39"/>
    <property type="match status" value="1"/>
</dbReference>
<dbReference type="OrthoDB" id="9810066at2"/>
<dbReference type="CDD" id="cd02440">
    <property type="entry name" value="AdoMet_MTases"/>
    <property type="match status" value="1"/>
</dbReference>
<protein>
    <recommendedName>
        <fullName evidence="2">Protein-L-isoaspartate O-methyltransferase</fullName>
    </recommendedName>
    <alternativeName>
        <fullName evidence="3">Protein L-isoaspartyl methyltransferase</fullName>
    </alternativeName>
</protein>
<dbReference type="Proteomes" id="UP000247792">
    <property type="component" value="Unassembled WGS sequence"/>
</dbReference>
<dbReference type="Pfam" id="PF01135">
    <property type="entry name" value="PCMT"/>
    <property type="match status" value="1"/>
</dbReference>
<dbReference type="EMBL" id="QJKB01000003">
    <property type="protein sequence ID" value="PXX43760.1"/>
    <property type="molecule type" value="Genomic_DNA"/>
</dbReference>
<evidence type="ECO:0000256" key="3">
    <source>
        <dbReference type="ARBA" id="ARBA00030757"/>
    </source>
</evidence>